<dbReference type="PANTHER" id="PTHR47331:SF5">
    <property type="entry name" value="RIBONUCLEASE H"/>
    <property type="match status" value="1"/>
</dbReference>
<gene>
    <name evidence="1" type="ORF">CM83_9070</name>
</gene>
<organism evidence="1">
    <name type="scientific">Lygus hesperus</name>
    <name type="common">Western plant bug</name>
    <dbReference type="NCBI Taxonomy" id="30085"/>
    <lineage>
        <taxon>Eukaryota</taxon>
        <taxon>Metazoa</taxon>
        <taxon>Ecdysozoa</taxon>
        <taxon>Arthropoda</taxon>
        <taxon>Hexapoda</taxon>
        <taxon>Insecta</taxon>
        <taxon>Pterygota</taxon>
        <taxon>Neoptera</taxon>
        <taxon>Paraneoptera</taxon>
        <taxon>Hemiptera</taxon>
        <taxon>Heteroptera</taxon>
        <taxon>Panheteroptera</taxon>
        <taxon>Cimicomorpha</taxon>
        <taxon>Miridae</taxon>
        <taxon>Mirini</taxon>
        <taxon>Lygus</taxon>
    </lineage>
</organism>
<proteinExistence type="predicted"/>
<dbReference type="AlphaFoldDB" id="A0A0A9WJX9"/>
<name>A0A0A9WJX9_LYGHE</name>
<reference evidence="1" key="2">
    <citation type="submission" date="2014-07" db="EMBL/GenBank/DDBJ databases">
        <authorList>
            <person name="Hull J."/>
        </authorList>
    </citation>
    <scope>NUCLEOTIDE SEQUENCE</scope>
</reference>
<feature type="non-terminal residue" evidence="1">
    <location>
        <position position="144"/>
    </location>
</feature>
<reference evidence="1" key="1">
    <citation type="journal article" date="2014" name="PLoS ONE">
        <title>Transcriptome-Based Identification of ABC Transporters in the Western Tarnished Plant Bug Lygus hesperus.</title>
        <authorList>
            <person name="Hull J.J."/>
            <person name="Chaney K."/>
            <person name="Geib S.M."/>
            <person name="Fabrick J.A."/>
            <person name="Brent C.S."/>
            <person name="Walsh D."/>
            <person name="Lavine L.C."/>
        </authorList>
    </citation>
    <scope>NUCLEOTIDE SEQUENCE</scope>
</reference>
<accession>A0A0A9WJX9</accession>
<sequence length="144" mass="16696">GRFFGETDHSRAVSLLAYKDTDALIEKFWLLEEPSQPSCSSPEDERCEQHFINTHSRTTEGRYVVSLPFKSDQPNVVPNTNQALTRLYSLEAKLAKDPELREDYIKFMKEYEELGHMSVATVPPKYVIPHHPVYRINGDEKKIR</sequence>
<feature type="non-terminal residue" evidence="1">
    <location>
        <position position="1"/>
    </location>
</feature>
<evidence type="ECO:0000313" key="1">
    <source>
        <dbReference type="EMBL" id="JAG06818.1"/>
    </source>
</evidence>
<dbReference type="EMBL" id="GBHO01036786">
    <property type="protein sequence ID" value="JAG06818.1"/>
    <property type="molecule type" value="Transcribed_RNA"/>
</dbReference>
<protein>
    <submittedName>
        <fullName evidence="1">Uncharacterized protein</fullName>
    </submittedName>
</protein>
<dbReference type="PANTHER" id="PTHR47331">
    <property type="entry name" value="PHD-TYPE DOMAIN-CONTAINING PROTEIN"/>
    <property type="match status" value="1"/>
</dbReference>